<comment type="subcellular location">
    <subcellularLocation>
        <location evidence="1">Cell membrane</location>
        <topology evidence="1">Multi-pass membrane protein</topology>
    </subcellularLocation>
</comment>
<dbReference type="InterPro" id="IPR050250">
    <property type="entry name" value="Macrolide_Exporter_MacB"/>
</dbReference>
<dbReference type="PANTHER" id="PTHR30572:SF4">
    <property type="entry name" value="ABC TRANSPORTER PERMEASE YTRF"/>
    <property type="match status" value="1"/>
</dbReference>
<organism evidence="9 10">
    <name type="scientific">Candidatus Pristimantibacillus lignocellulolyticus</name>
    <dbReference type="NCBI Taxonomy" id="2994561"/>
    <lineage>
        <taxon>Bacteria</taxon>
        <taxon>Bacillati</taxon>
        <taxon>Bacillota</taxon>
        <taxon>Bacilli</taxon>
        <taxon>Bacillales</taxon>
        <taxon>Paenibacillaceae</taxon>
        <taxon>Candidatus Pristimantibacillus</taxon>
    </lineage>
</organism>
<feature type="transmembrane region" description="Helical" evidence="7">
    <location>
        <begin position="750"/>
        <end position="774"/>
    </location>
</feature>
<feature type="transmembrane region" description="Helical" evidence="7">
    <location>
        <begin position="288"/>
        <end position="315"/>
    </location>
</feature>
<keyword evidence="3 7" id="KW-0812">Transmembrane</keyword>
<comment type="similarity">
    <text evidence="6">Belongs to the ABC-4 integral membrane protein family.</text>
</comment>
<reference evidence="9" key="1">
    <citation type="submission" date="2022-05" db="EMBL/GenBank/DDBJ databases">
        <title>Novel bacterial taxa in a minimal lignocellulolytic consortium and its capacity to transform plastics disclosed by genome-resolved metagenomics.</title>
        <authorList>
            <person name="Rodriguez C.A.D."/>
            <person name="Diaz-Garcia L."/>
            <person name="Herrera K."/>
            <person name="Tarazona N.A."/>
            <person name="Sproer C."/>
            <person name="Overmann J."/>
            <person name="Jimenez D.J."/>
        </authorList>
    </citation>
    <scope>NUCLEOTIDE SEQUENCE</scope>
    <source>
        <strain evidence="9">MAG5</strain>
    </source>
</reference>
<feature type="transmembrane region" description="Helical" evidence="7">
    <location>
        <begin position="809"/>
        <end position="832"/>
    </location>
</feature>
<evidence type="ECO:0000256" key="3">
    <source>
        <dbReference type="ARBA" id="ARBA00022692"/>
    </source>
</evidence>
<name>A0A9J6ZJS3_9BACL</name>
<evidence type="ECO:0000259" key="8">
    <source>
        <dbReference type="Pfam" id="PF02687"/>
    </source>
</evidence>
<evidence type="ECO:0000313" key="9">
    <source>
        <dbReference type="EMBL" id="URN96402.1"/>
    </source>
</evidence>
<dbReference type="Proteomes" id="UP001056756">
    <property type="component" value="Chromosome"/>
</dbReference>
<gene>
    <name evidence="9" type="ORF">NAG76_09360</name>
</gene>
<protein>
    <submittedName>
        <fullName evidence="9">ABC transporter permease</fullName>
    </submittedName>
</protein>
<feature type="domain" description="ABC3 transporter permease C-terminal" evidence="8">
    <location>
        <begin position="761"/>
        <end position="876"/>
    </location>
</feature>
<evidence type="ECO:0000256" key="1">
    <source>
        <dbReference type="ARBA" id="ARBA00004651"/>
    </source>
</evidence>
<dbReference type="GO" id="GO:0005886">
    <property type="term" value="C:plasma membrane"/>
    <property type="evidence" value="ECO:0007669"/>
    <property type="project" value="UniProtKB-SubCell"/>
</dbReference>
<feature type="transmembrane region" description="Helical" evidence="7">
    <location>
        <begin position="391"/>
        <end position="413"/>
    </location>
</feature>
<evidence type="ECO:0000256" key="7">
    <source>
        <dbReference type="SAM" id="Phobius"/>
    </source>
</evidence>
<dbReference type="EMBL" id="CP097899">
    <property type="protein sequence ID" value="URN96402.1"/>
    <property type="molecule type" value="Genomic_DNA"/>
</dbReference>
<dbReference type="KEGG" id="plig:NAG76_09360"/>
<dbReference type="AlphaFoldDB" id="A0A9J6ZJS3"/>
<evidence type="ECO:0000256" key="2">
    <source>
        <dbReference type="ARBA" id="ARBA00022475"/>
    </source>
</evidence>
<dbReference type="Pfam" id="PF02687">
    <property type="entry name" value="FtsX"/>
    <property type="match status" value="2"/>
</dbReference>
<evidence type="ECO:0000256" key="4">
    <source>
        <dbReference type="ARBA" id="ARBA00022989"/>
    </source>
</evidence>
<dbReference type="PANTHER" id="PTHR30572">
    <property type="entry name" value="MEMBRANE COMPONENT OF TRANSPORTER-RELATED"/>
    <property type="match status" value="1"/>
</dbReference>
<feature type="transmembrane region" description="Helical" evidence="7">
    <location>
        <begin position="844"/>
        <end position="867"/>
    </location>
</feature>
<feature type="transmembrane region" description="Helical" evidence="7">
    <location>
        <begin position="468"/>
        <end position="488"/>
    </location>
</feature>
<evidence type="ECO:0000313" key="10">
    <source>
        <dbReference type="Proteomes" id="UP001056756"/>
    </source>
</evidence>
<evidence type="ECO:0000256" key="6">
    <source>
        <dbReference type="ARBA" id="ARBA00038076"/>
    </source>
</evidence>
<keyword evidence="4 7" id="KW-1133">Transmembrane helix</keyword>
<sequence length="886" mass="99520">MNIVNKLTLRHMKQNKRRTLVTIIGVIISVAMITAVMTLGISFQDLLKRQVMAESGEWHTLYHNANSEQIDVIANDEATKTLMLSQTKGFVSLEDMGLKGMYNKPYITVRAYDNNGLSKFPISVVEGRLPQNEKEIVVPQHYLTDVTGAEIAPGDEIELSIGTRYLKEGTWPKMEERSNFGDDTAAYMTDSNTLDEYLEVNETNKYTVVGIIEKPVWENSWQPGYTFITYIDQSLLAADETANVSVITKKVENSVYTNTEALASELGLKYNVNYELLRYDFVSSNNGFIAAMYSLTVIIMAIVIVGSVSLIYNAFGISVADRSRYLGMLASVGATRRQKRNSVFFEGFVISVISIPIGLLGGLLGLTITFWSINSMVKDLFGVSETLLVRVTPLTIIVSVAISLLTIFLSTWWPAKRASKVSAIDAIRQTQDVKLSKKKVKTSKLVRKMFGIEAEIALKNLKRNKRRYQITVFSLVISIILFLTVSFFTNTMTQSMDISNDGINYDIVVGSHNSDSTEVIDTVIQLEDVTAYNYLHSTYVQTDIPLDQLPPAVVKMVEQDPTMLTNGKYRFHIDLYAMSDEALTKYAQDNRMDVDALFDESKRNAILMNVNNYYSQLEQKKISDVPILNGKGTTLDLNTQVEIEEKLENGESEYHSEEVALPSLHIAEVTSEYPMGILKSNGGPNSLTLLVSQGVMQQLVGDQEGTYIRHEVYLSSSDPKETEKQISELDNMDGYYISNVYESRQRDQQMVVLIGVFTYGFIALITLISIANILNTISTGIQLRKREFAMLRSMGMTKKGFYRMINYESIFYGLKSLLYGLPLSLLVMYLIYRSMSNAIDYSFQLPWVSIAIAIIAVFIIVSLSMLYSGSKVKKGSIVEAIKQENM</sequence>
<keyword evidence="2" id="KW-1003">Cell membrane</keyword>
<keyword evidence="5 7" id="KW-0472">Membrane</keyword>
<feature type="transmembrane region" description="Helical" evidence="7">
    <location>
        <begin position="343"/>
        <end position="371"/>
    </location>
</feature>
<proteinExistence type="inferred from homology"/>
<accession>A0A9J6ZJS3</accession>
<dbReference type="GO" id="GO:0022857">
    <property type="term" value="F:transmembrane transporter activity"/>
    <property type="evidence" value="ECO:0007669"/>
    <property type="project" value="TreeGrafter"/>
</dbReference>
<feature type="domain" description="ABC3 transporter permease C-terminal" evidence="8">
    <location>
        <begin position="298"/>
        <end position="422"/>
    </location>
</feature>
<feature type="transmembrane region" description="Helical" evidence="7">
    <location>
        <begin position="20"/>
        <end position="43"/>
    </location>
</feature>
<evidence type="ECO:0000256" key="5">
    <source>
        <dbReference type="ARBA" id="ARBA00023136"/>
    </source>
</evidence>
<dbReference type="InterPro" id="IPR003838">
    <property type="entry name" value="ABC3_permease_C"/>
</dbReference>